<dbReference type="PROSITE" id="PS51318">
    <property type="entry name" value="TAT"/>
    <property type="match status" value="1"/>
</dbReference>
<evidence type="ECO:0008006" key="3">
    <source>
        <dbReference type="Google" id="ProtNLM"/>
    </source>
</evidence>
<evidence type="ECO:0000313" key="1">
    <source>
        <dbReference type="EMBL" id="SFR36468.1"/>
    </source>
</evidence>
<evidence type="ECO:0000313" key="2">
    <source>
        <dbReference type="Proteomes" id="UP000243250"/>
    </source>
</evidence>
<keyword evidence="2" id="KW-1185">Reference proteome</keyword>
<gene>
    <name evidence="1" type="ORF">SAMN04488124_0774</name>
</gene>
<dbReference type="AlphaFoldDB" id="A0A1I6G2R4"/>
<dbReference type="EMBL" id="FOYS01000001">
    <property type="protein sequence ID" value="SFR36468.1"/>
    <property type="molecule type" value="Genomic_DNA"/>
</dbReference>
<accession>A0A1I6G2R4</accession>
<proteinExistence type="predicted"/>
<name>A0A1I6G2R4_9EURY</name>
<sequence>MSTRVPDEGSEPRGDAVDHADGVSRRVALGLFGLGALGIAASSSAHAAPDERCFSVTDGRIEGRILPSGIETEGTLTGAGPFNGSTALSIAQLAPSAGLTGSPVPPTTLSYTGTFEITTKRGTLTLEDVGIFDADLTTDGEFTSRGRVVGGTGRWEDARGVLFFYGDAAADQTFTARVNGTVCVPK</sequence>
<organism evidence="1 2">
    <name type="scientific">Halogeometricum limi</name>
    <dbReference type="NCBI Taxonomy" id="555875"/>
    <lineage>
        <taxon>Archaea</taxon>
        <taxon>Methanobacteriati</taxon>
        <taxon>Methanobacteriota</taxon>
        <taxon>Stenosarchaea group</taxon>
        <taxon>Halobacteria</taxon>
        <taxon>Halobacteriales</taxon>
        <taxon>Haloferacaceae</taxon>
        <taxon>Halogeometricum</taxon>
    </lineage>
</organism>
<dbReference type="InterPro" id="IPR006311">
    <property type="entry name" value="TAT_signal"/>
</dbReference>
<protein>
    <recommendedName>
        <fullName evidence="3">Dirigent-like protein</fullName>
    </recommendedName>
</protein>
<reference evidence="2" key="1">
    <citation type="submission" date="2016-10" db="EMBL/GenBank/DDBJ databases">
        <authorList>
            <person name="Varghese N."/>
            <person name="Submissions S."/>
        </authorList>
    </citation>
    <scope>NUCLEOTIDE SEQUENCE [LARGE SCALE GENOMIC DNA]</scope>
    <source>
        <strain evidence="2">CGMCC 1.8711</strain>
    </source>
</reference>
<dbReference type="Proteomes" id="UP000243250">
    <property type="component" value="Unassembled WGS sequence"/>
</dbReference>
<dbReference type="RefSeq" id="WP_139229680.1">
    <property type="nucleotide sequence ID" value="NZ_FOYS01000001.1"/>
</dbReference>